<comment type="subcellular location">
    <subcellularLocation>
        <location evidence="6">Nucleus outer membrane</location>
        <topology evidence="6">Single-pass membrane protein</topology>
    </subcellularLocation>
</comment>
<dbReference type="SUPFAM" id="SSF53474">
    <property type="entry name" value="alpha/beta-Hydrolases"/>
    <property type="match status" value="1"/>
</dbReference>
<evidence type="ECO:0000313" key="7">
    <source>
        <dbReference type="EMBL" id="ORY13670.1"/>
    </source>
</evidence>
<keyword evidence="5" id="KW-0539">Nucleus</keyword>
<dbReference type="Proteomes" id="UP000193642">
    <property type="component" value="Unassembled WGS sequence"/>
</dbReference>
<dbReference type="PANTHER" id="PTHR12265:SF30">
    <property type="entry name" value="TRANSMEMBRANE PROTEIN 53"/>
    <property type="match status" value="1"/>
</dbReference>
<dbReference type="EMBL" id="MCGO01000340">
    <property type="protein sequence ID" value="ORY13670.1"/>
    <property type="molecule type" value="Genomic_DNA"/>
</dbReference>
<dbReference type="InterPro" id="IPR029058">
    <property type="entry name" value="AB_hydrolase_fold"/>
</dbReference>
<dbReference type="Gene3D" id="3.40.50.1820">
    <property type="entry name" value="alpha/beta hydrolase"/>
    <property type="match status" value="1"/>
</dbReference>
<reference evidence="7 8" key="1">
    <citation type="submission" date="2016-07" db="EMBL/GenBank/DDBJ databases">
        <title>Pervasive Adenine N6-methylation of Active Genes in Fungi.</title>
        <authorList>
            <consortium name="DOE Joint Genome Institute"/>
            <person name="Mondo S.J."/>
            <person name="Dannebaum R.O."/>
            <person name="Kuo R.C."/>
            <person name="Labutti K."/>
            <person name="Haridas S."/>
            <person name="Kuo A."/>
            <person name="Salamov A."/>
            <person name="Ahrendt S.R."/>
            <person name="Lipzen A."/>
            <person name="Sullivan W."/>
            <person name="Andreopoulos W.B."/>
            <person name="Clum A."/>
            <person name="Lindquist E."/>
            <person name="Daum C."/>
            <person name="Ramamoorthy G.K."/>
            <person name="Gryganskyi A."/>
            <person name="Culley D."/>
            <person name="Magnuson J.K."/>
            <person name="James T.Y."/>
            <person name="O'Malley M.A."/>
            <person name="Stajich J.E."/>
            <person name="Spatafora J.W."/>
            <person name="Visel A."/>
            <person name="Grigoriev I.V."/>
        </authorList>
    </citation>
    <scope>NUCLEOTIDE SEQUENCE [LARGE SCALE GENOMIC DNA]</scope>
    <source>
        <strain evidence="7 8">JEL800</strain>
    </source>
</reference>
<dbReference type="Pfam" id="PF05705">
    <property type="entry name" value="DUF829"/>
    <property type="match status" value="1"/>
</dbReference>
<evidence type="ECO:0000256" key="5">
    <source>
        <dbReference type="ARBA" id="ARBA00023242"/>
    </source>
</evidence>
<proteinExistence type="inferred from homology"/>
<dbReference type="OrthoDB" id="77878at2759"/>
<name>A0A1Y1ZTX3_9FUNG</name>
<comment type="similarity">
    <text evidence="1">Belongs to the TMEM53 family.</text>
</comment>
<evidence type="ECO:0000256" key="3">
    <source>
        <dbReference type="ARBA" id="ARBA00022989"/>
    </source>
</evidence>
<gene>
    <name evidence="7" type="ORF">BCR33DRAFT_731724</name>
</gene>
<organism evidence="7 8">
    <name type="scientific">Rhizoclosmatium globosum</name>
    <dbReference type="NCBI Taxonomy" id="329046"/>
    <lineage>
        <taxon>Eukaryota</taxon>
        <taxon>Fungi</taxon>
        <taxon>Fungi incertae sedis</taxon>
        <taxon>Chytridiomycota</taxon>
        <taxon>Chytridiomycota incertae sedis</taxon>
        <taxon>Chytridiomycetes</taxon>
        <taxon>Chytridiales</taxon>
        <taxon>Chytriomycetaceae</taxon>
        <taxon>Rhizoclosmatium</taxon>
    </lineage>
</organism>
<dbReference type="GO" id="GO:0005640">
    <property type="term" value="C:nuclear outer membrane"/>
    <property type="evidence" value="ECO:0007669"/>
    <property type="project" value="UniProtKB-SubCell"/>
</dbReference>
<sequence length="286" mass="31016">MAPKPVFNTSLTFSPNNDITVDVPAPSTPVDPISKNPLAINNKFALVFGWVNADFKEVDKLAAEYYRTHGYTAIVSTSSGSDQGSIATRDLELQEFDDLIAYLAEQKVIDPIGTKHLMQSTKVVIHVLSHGGLFKMCRLLAAVDAKKMQFKKTAVILDSCPGIVTPELLAGMASSGIQNDVLKNVSYWGSFVAGSVYATCVSISAPYATSDKNAEGGNLVGARLFLYSDADQVINSGDVHKRADEARAEGLVVEEHIFHGSDHIRHAVLHKKEYWDTVASFISKNA</sequence>
<accession>A0A1Y1ZTX3</accession>
<comment type="caution">
    <text evidence="7">The sequence shown here is derived from an EMBL/GenBank/DDBJ whole genome shotgun (WGS) entry which is preliminary data.</text>
</comment>
<keyword evidence="3" id="KW-1133">Transmembrane helix</keyword>
<evidence type="ECO:0000256" key="6">
    <source>
        <dbReference type="ARBA" id="ARBA00034303"/>
    </source>
</evidence>
<evidence type="ECO:0000256" key="4">
    <source>
        <dbReference type="ARBA" id="ARBA00023136"/>
    </source>
</evidence>
<evidence type="ECO:0008006" key="9">
    <source>
        <dbReference type="Google" id="ProtNLM"/>
    </source>
</evidence>
<keyword evidence="8" id="KW-1185">Reference proteome</keyword>
<keyword evidence="4" id="KW-0472">Membrane</keyword>
<evidence type="ECO:0000256" key="1">
    <source>
        <dbReference type="ARBA" id="ARBA00007387"/>
    </source>
</evidence>
<dbReference type="PANTHER" id="PTHR12265">
    <property type="entry name" value="TRANSMEMBRANE PROTEIN 53"/>
    <property type="match status" value="1"/>
</dbReference>
<evidence type="ECO:0000256" key="2">
    <source>
        <dbReference type="ARBA" id="ARBA00022692"/>
    </source>
</evidence>
<dbReference type="InterPro" id="IPR008547">
    <property type="entry name" value="DUF829_TMEM53"/>
</dbReference>
<keyword evidence="2" id="KW-0812">Transmembrane</keyword>
<dbReference type="AlphaFoldDB" id="A0A1Y1ZTX3"/>
<protein>
    <recommendedName>
        <fullName evidence="9">Alpha/beta-hydrolase</fullName>
    </recommendedName>
</protein>
<evidence type="ECO:0000313" key="8">
    <source>
        <dbReference type="Proteomes" id="UP000193642"/>
    </source>
</evidence>